<dbReference type="AlphaFoldDB" id="H8IAZ1"/>
<evidence type="ECO:0000256" key="1">
    <source>
        <dbReference type="ARBA" id="ARBA00022559"/>
    </source>
</evidence>
<dbReference type="PANTHER" id="PTHR42801:SF4">
    <property type="entry name" value="AHPC_TSA FAMILY PROTEIN"/>
    <property type="match status" value="1"/>
</dbReference>
<dbReference type="eggNOG" id="arCOG00310">
    <property type="taxonomic scope" value="Archaea"/>
</dbReference>
<evidence type="ECO:0000259" key="6">
    <source>
        <dbReference type="Pfam" id="PF00578"/>
    </source>
</evidence>
<dbReference type="Gene3D" id="3.40.30.10">
    <property type="entry name" value="Glutaredoxin"/>
    <property type="match status" value="1"/>
</dbReference>
<feature type="domain" description="Alkyl hydroperoxide reductase subunit C/ Thiol specific antioxidant" evidence="6">
    <location>
        <begin position="14"/>
        <end position="137"/>
    </location>
</feature>
<keyword evidence="1 7" id="KW-0575">Peroxidase</keyword>
<dbReference type="RefSeq" id="WP_014406832.1">
    <property type="nucleotide sequence ID" value="NC_017034.1"/>
</dbReference>
<dbReference type="Proteomes" id="UP000005233">
    <property type="component" value="Chromosome"/>
</dbReference>
<dbReference type="GO" id="GO:0045454">
    <property type="term" value="P:cell redox homeostasis"/>
    <property type="evidence" value="ECO:0007669"/>
    <property type="project" value="TreeGrafter"/>
</dbReference>
<dbReference type="InterPro" id="IPR036249">
    <property type="entry name" value="Thioredoxin-like_sf"/>
</dbReference>
<keyword evidence="3 7" id="KW-0560">Oxidoreductase</keyword>
<keyword evidence="4" id="KW-1015">Disulfide bond</keyword>
<dbReference type="Pfam" id="PF00578">
    <property type="entry name" value="AhpC-TSA"/>
    <property type="match status" value="1"/>
</dbReference>
<name>H8IAZ1_METCZ</name>
<keyword evidence="8" id="KW-1185">Reference proteome</keyword>
<keyword evidence="2" id="KW-0049">Antioxidant</keyword>
<reference evidence="7 8" key="1">
    <citation type="journal article" date="2012" name="J. Bacteriol.">
        <title>Complete genome sequence of a thermophilic methanogen, Methanocella conradii HZ254, isolated from Chinese rice field soil.</title>
        <authorList>
            <person name="Lu Z."/>
            <person name="Lu Y."/>
        </authorList>
    </citation>
    <scope>NUCLEOTIDE SEQUENCE [LARGE SCALE GENOMIC DNA]</scope>
    <source>
        <strain evidence="8">DSM 24694 / JCM 17849 / CGMCC 1.5162 / HZ254</strain>
    </source>
</reference>
<proteinExistence type="predicted"/>
<dbReference type="GeneID" id="11972431"/>
<dbReference type="PANTHER" id="PTHR42801">
    <property type="entry name" value="THIOREDOXIN-DEPENDENT PEROXIDE REDUCTASE"/>
    <property type="match status" value="1"/>
</dbReference>
<dbReference type="InterPro" id="IPR050924">
    <property type="entry name" value="Peroxiredoxin_BCP/PrxQ"/>
</dbReference>
<dbReference type="KEGG" id="mez:Mtc_2266"/>
<dbReference type="GO" id="GO:0008379">
    <property type="term" value="F:thioredoxin peroxidase activity"/>
    <property type="evidence" value="ECO:0007669"/>
    <property type="project" value="TreeGrafter"/>
</dbReference>
<dbReference type="InterPro" id="IPR000866">
    <property type="entry name" value="AhpC/TSA"/>
</dbReference>
<accession>H8IAZ1</accession>
<dbReference type="HOGENOM" id="CLU_1559473_0_0_2"/>
<dbReference type="EMBL" id="CP003243">
    <property type="protein sequence ID" value="AFD01001.1"/>
    <property type="molecule type" value="Genomic_DNA"/>
</dbReference>
<dbReference type="GO" id="GO:0034599">
    <property type="term" value="P:cellular response to oxidative stress"/>
    <property type="evidence" value="ECO:0007669"/>
    <property type="project" value="TreeGrafter"/>
</dbReference>
<protein>
    <submittedName>
        <fullName evidence="7">Peroxiredoxin</fullName>
        <ecNumber evidence="7">1.11.1.15</ecNumber>
    </submittedName>
</protein>
<evidence type="ECO:0000256" key="5">
    <source>
        <dbReference type="ARBA" id="ARBA00023284"/>
    </source>
</evidence>
<dbReference type="OrthoDB" id="145578at2157"/>
<evidence type="ECO:0000256" key="2">
    <source>
        <dbReference type="ARBA" id="ARBA00022862"/>
    </source>
</evidence>
<evidence type="ECO:0000256" key="4">
    <source>
        <dbReference type="ARBA" id="ARBA00023157"/>
    </source>
</evidence>
<evidence type="ECO:0000256" key="3">
    <source>
        <dbReference type="ARBA" id="ARBA00023002"/>
    </source>
</evidence>
<evidence type="ECO:0000313" key="8">
    <source>
        <dbReference type="Proteomes" id="UP000005233"/>
    </source>
</evidence>
<evidence type="ECO:0000313" key="7">
    <source>
        <dbReference type="EMBL" id="AFD01001.1"/>
    </source>
</evidence>
<keyword evidence="5" id="KW-0676">Redox-active center</keyword>
<dbReference type="GO" id="GO:0005737">
    <property type="term" value="C:cytoplasm"/>
    <property type="evidence" value="ECO:0007669"/>
    <property type="project" value="TreeGrafter"/>
</dbReference>
<dbReference type="STRING" id="1041930.Mtc_2266"/>
<dbReference type="SUPFAM" id="SSF52833">
    <property type="entry name" value="Thioredoxin-like"/>
    <property type="match status" value="1"/>
</dbReference>
<dbReference type="EC" id="1.11.1.15" evidence="7"/>
<gene>
    <name evidence="7" type="primary">prx-5</name>
    <name evidence="7" type="ordered locus">Mtc_2266</name>
</gene>
<sequence length="171" mass="19398">MEFGHKYEEPVAAPGHKAPGFALKDEEGRSVSLYDFIDGHSVVLVFIRDVDDAHTGELLDYLKDSYPRIRYHKGDVLAISPGSVDFNRKLFEKHKPPFHILSDEDCSALKKYGIYNEYDKLVGPCIFVLNRAGIIMYSYEGKNPEDIVSMSDVIAVLHDAMISPLDREYEI</sequence>
<organism evidence="7 8">
    <name type="scientific">Methanocella conradii (strain DSM 24694 / JCM 17849 / CGMCC 1.5162 / HZ254)</name>
    <dbReference type="NCBI Taxonomy" id="1041930"/>
    <lineage>
        <taxon>Archaea</taxon>
        <taxon>Methanobacteriati</taxon>
        <taxon>Methanobacteriota</taxon>
        <taxon>Stenosarchaea group</taxon>
        <taxon>Methanomicrobia</taxon>
        <taxon>Methanocellales</taxon>
        <taxon>Methanocellaceae</taxon>
        <taxon>Methanocella</taxon>
    </lineage>
</organism>